<dbReference type="Gene3D" id="3.30.559.10">
    <property type="entry name" value="Chloramphenicol acetyltransferase-like domain"/>
    <property type="match status" value="1"/>
</dbReference>
<accession>A0AAN9S169</accession>
<name>A0AAN9S169_PSOTE</name>
<evidence type="ECO:0000256" key="1">
    <source>
        <dbReference type="ARBA" id="ARBA00009861"/>
    </source>
</evidence>
<comment type="similarity">
    <text evidence="1">Belongs to the plant acyltransferase family.</text>
</comment>
<sequence>MAAQKAPFKLVVKEVVFIKPSKLTPSSILSLSTLDSIPDHNFLCQTIHVYRSTIHDSVPFCPNGPQILDDPTQMVFHSWKPMQVATFPLSITWIALIAKHLVFDLPSQDQNEHLFPLVFKVRKFPCGGFTIGMGLSHAVCDGVGASQFFRAIIELARGKNEPSVKPVWERERLVGSITKQPLQIDFVDEASAAVSPFFPTKF</sequence>
<organism evidence="2 3">
    <name type="scientific">Psophocarpus tetragonolobus</name>
    <name type="common">Winged bean</name>
    <name type="synonym">Dolichos tetragonolobus</name>
    <dbReference type="NCBI Taxonomy" id="3891"/>
    <lineage>
        <taxon>Eukaryota</taxon>
        <taxon>Viridiplantae</taxon>
        <taxon>Streptophyta</taxon>
        <taxon>Embryophyta</taxon>
        <taxon>Tracheophyta</taxon>
        <taxon>Spermatophyta</taxon>
        <taxon>Magnoliopsida</taxon>
        <taxon>eudicotyledons</taxon>
        <taxon>Gunneridae</taxon>
        <taxon>Pentapetalae</taxon>
        <taxon>rosids</taxon>
        <taxon>fabids</taxon>
        <taxon>Fabales</taxon>
        <taxon>Fabaceae</taxon>
        <taxon>Papilionoideae</taxon>
        <taxon>50 kb inversion clade</taxon>
        <taxon>NPAAA clade</taxon>
        <taxon>indigoferoid/millettioid clade</taxon>
        <taxon>Phaseoleae</taxon>
        <taxon>Psophocarpus</taxon>
    </lineage>
</organism>
<dbReference type="InterPro" id="IPR050898">
    <property type="entry name" value="Plant_acyltransferase"/>
</dbReference>
<protein>
    <submittedName>
        <fullName evidence="2">Uncharacterized protein</fullName>
    </submittedName>
</protein>
<proteinExistence type="inferred from homology"/>
<dbReference type="PANTHER" id="PTHR31147">
    <property type="entry name" value="ACYL TRANSFERASE 4"/>
    <property type="match status" value="1"/>
</dbReference>
<dbReference type="AlphaFoldDB" id="A0AAN9S169"/>
<dbReference type="Proteomes" id="UP001386955">
    <property type="component" value="Unassembled WGS sequence"/>
</dbReference>
<keyword evidence="3" id="KW-1185">Reference proteome</keyword>
<evidence type="ECO:0000313" key="2">
    <source>
        <dbReference type="EMBL" id="KAK7387278.1"/>
    </source>
</evidence>
<dbReference type="Pfam" id="PF02458">
    <property type="entry name" value="Transferase"/>
    <property type="match status" value="1"/>
</dbReference>
<reference evidence="2 3" key="1">
    <citation type="submission" date="2024-01" db="EMBL/GenBank/DDBJ databases">
        <title>The genomes of 5 underutilized Papilionoideae crops provide insights into root nodulation and disease resistanc.</title>
        <authorList>
            <person name="Jiang F."/>
        </authorList>
    </citation>
    <scope>NUCLEOTIDE SEQUENCE [LARGE SCALE GENOMIC DNA]</scope>
    <source>
        <strain evidence="2">DUOXIRENSHENG_FW03</strain>
        <tissue evidence="2">Leaves</tissue>
    </source>
</reference>
<gene>
    <name evidence="2" type="ORF">VNO78_27955</name>
</gene>
<comment type="caution">
    <text evidence="2">The sequence shown here is derived from an EMBL/GenBank/DDBJ whole genome shotgun (WGS) entry which is preliminary data.</text>
</comment>
<dbReference type="PANTHER" id="PTHR31147:SF25">
    <property type="entry name" value="HXXXD-TYPE ACYL-TRANSFERASE FAMILY PROTEIN"/>
    <property type="match status" value="1"/>
</dbReference>
<evidence type="ECO:0000313" key="3">
    <source>
        <dbReference type="Proteomes" id="UP001386955"/>
    </source>
</evidence>
<dbReference type="InterPro" id="IPR023213">
    <property type="entry name" value="CAT-like_dom_sf"/>
</dbReference>
<dbReference type="EMBL" id="JAYMYS010000007">
    <property type="protein sequence ID" value="KAK7387278.1"/>
    <property type="molecule type" value="Genomic_DNA"/>
</dbReference>